<evidence type="ECO:0000313" key="2">
    <source>
        <dbReference type="Proteomes" id="UP000276133"/>
    </source>
</evidence>
<proteinExistence type="predicted"/>
<organism evidence="1 2">
    <name type="scientific">Brachionus plicatilis</name>
    <name type="common">Marine rotifer</name>
    <name type="synonym">Brachionus muelleri</name>
    <dbReference type="NCBI Taxonomy" id="10195"/>
    <lineage>
        <taxon>Eukaryota</taxon>
        <taxon>Metazoa</taxon>
        <taxon>Spiralia</taxon>
        <taxon>Gnathifera</taxon>
        <taxon>Rotifera</taxon>
        <taxon>Eurotatoria</taxon>
        <taxon>Monogononta</taxon>
        <taxon>Pseudotrocha</taxon>
        <taxon>Ploima</taxon>
        <taxon>Brachionidae</taxon>
        <taxon>Brachionus</taxon>
    </lineage>
</organism>
<gene>
    <name evidence="1" type="ORF">BpHYR1_051367</name>
</gene>
<dbReference type="AlphaFoldDB" id="A0A3M7RK07"/>
<comment type="caution">
    <text evidence="1">The sequence shown here is derived from an EMBL/GenBank/DDBJ whole genome shotgun (WGS) entry which is preliminary data.</text>
</comment>
<reference evidence="1 2" key="1">
    <citation type="journal article" date="2018" name="Sci. Rep.">
        <title>Genomic signatures of local adaptation to the degree of environmental predictability in rotifers.</title>
        <authorList>
            <person name="Franch-Gras L."/>
            <person name="Hahn C."/>
            <person name="Garcia-Roger E.M."/>
            <person name="Carmona M.J."/>
            <person name="Serra M."/>
            <person name="Gomez A."/>
        </authorList>
    </citation>
    <scope>NUCLEOTIDE SEQUENCE [LARGE SCALE GENOMIC DNA]</scope>
    <source>
        <strain evidence="1">HYR1</strain>
    </source>
</reference>
<dbReference type="EMBL" id="REGN01003200">
    <property type="protein sequence ID" value="RNA23896.1"/>
    <property type="molecule type" value="Genomic_DNA"/>
</dbReference>
<keyword evidence="2" id="KW-1185">Reference proteome</keyword>
<evidence type="ECO:0000313" key="1">
    <source>
        <dbReference type="EMBL" id="RNA23896.1"/>
    </source>
</evidence>
<name>A0A3M7RK07_BRAPC</name>
<accession>A0A3M7RK07</accession>
<sequence length="97" mass="11161">MKKNEIKSLFSKIKNLIFLNNIVACNVSGYATKIKSATSINFKSDDFKMAAPHGTQHLCFFLTYNQHTSQQLNVCFSGCVLMRILMCMMHNLNRLFY</sequence>
<dbReference type="Proteomes" id="UP000276133">
    <property type="component" value="Unassembled WGS sequence"/>
</dbReference>
<protein>
    <submittedName>
        <fullName evidence="1">Uncharacterized protein</fullName>
    </submittedName>
</protein>